<dbReference type="InterPro" id="IPR036188">
    <property type="entry name" value="FAD/NAD-bd_sf"/>
</dbReference>
<feature type="non-terminal residue" evidence="7">
    <location>
        <position position="389"/>
    </location>
</feature>
<protein>
    <recommendedName>
        <fullName evidence="6">Glucose-methanol-choline oxidoreductase N-terminal domain-containing protein</fullName>
    </recommendedName>
</protein>
<evidence type="ECO:0000256" key="5">
    <source>
        <dbReference type="SAM" id="MobiDB-lite"/>
    </source>
</evidence>
<dbReference type="GO" id="GO:0050660">
    <property type="term" value="F:flavin adenine dinucleotide binding"/>
    <property type="evidence" value="ECO:0007669"/>
    <property type="project" value="InterPro"/>
</dbReference>
<evidence type="ECO:0000256" key="3">
    <source>
        <dbReference type="ARBA" id="ARBA00022630"/>
    </source>
</evidence>
<dbReference type="EMBL" id="CAJOBA010060629">
    <property type="protein sequence ID" value="CAF4325289.1"/>
    <property type="molecule type" value="Genomic_DNA"/>
</dbReference>
<dbReference type="InterPro" id="IPR000172">
    <property type="entry name" value="GMC_OxRdtase_N"/>
</dbReference>
<keyword evidence="4" id="KW-0274">FAD</keyword>
<evidence type="ECO:0000256" key="1">
    <source>
        <dbReference type="ARBA" id="ARBA00001974"/>
    </source>
</evidence>
<accession>A0A8S2U4L2</accession>
<reference evidence="7" key="1">
    <citation type="submission" date="2021-02" db="EMBL/GenBank/DDBJ databases">
        <authorList>
            <person name="Nowell W R."/>
        </authorList>
    </citation>
    <scope>NUCLEOTIDE SEQUENCE</scope>
</reference>
<dbReference type="PANTHER" id="PTHR11552">
    <property type="entry name" value="GLUCOSE-METHANOL-CHOLINE GMC OXIDOREDUCTASE"/>
    <property type="match status" value="1"/>
</dbReference>
<evidence type="ECO:0000256" key="2">
    <source>
        <dbReference type="ARBA" id="ARBA00010790"/>
    </source>
</evidence>
<proteinExistence type="inferred from homology"/>
<sequence length="389" mass="44642">LAYASHDGERKHDKIKNRHENLKEQGFYDFIVVGSGPGGGTVATRLALRGFKVLLIEAGKDYNTRNTSIPALWPNSINDDEMRWDMMAYLFNNSVQQPTEEILYPRASALGGCAMHNVMVGMPAHPLDWDKVAKLVDDESWNFKNMQKYWNIVENCEYCSKKKKTKFRGWVNISIPHTPIENDVKLISLFDTVSKQLVYNPDVNHDNTYESWFLAGNLITKETGTRSSIYQRIKEVQKLRSNNLHVWTSTFVTKIIIENKRACGVNYVKSHPSRRSDLYSASPKSTIHQRRRASERQHSVYAKHDVIISGGVFNTPQILQLSGVGDKKLLKKHHIKVKEHLPGVGRNMQDHHEVTYILKMKQDWNFLTGCTFGATDDDPCLAEYFETRK</sequence>
<comment type="similarity">
    <text evidence="2">Belongs to the GMC oxidoreductase family.</text>
</comment>
<keyword evidence="3" id="KW-0285">Flavoprotein</keyword>
<dbReference type="PANTHER" id="PTHR11552:SF147">
    <property type="entry name" value="CHOLINE DEHYDROGENASE, MITOCHONDRIAL"/>
    <property type="match status" value="1"/>
</dbReference>
<dbReference type="GO" id="GO:0016614">
    <property type="term" value="F:oxidoreductase activity, acting on CH-OH group of donors"/>
    <property type="evidence" value="ECO:0007669"/>
    <property type="project" value="InterPro"/>
</dbReference>
<dbReference type="SUPFAM" id="SSF51905">
    <property type="entry name" value="FAD/NAD(P)-binding domain"/>
    <property type="match status" value="1"/>
</dbReference>
<feature type="region of interest" description="Disordered" evidence="5">
    <location>
        <begin position="276"/>
        <end position="298"/>
    </location>
</feature>
<dbReference type="Gene3D" id="3.50.50.60">
    <property type="entry name" value="FAD/NAD(P)-binding domain"/>
    <property type="match status" value="1"/>
</dbReference>
<name>A0A8S2U4L2_9BILA</name>
<feature type="non-terminal residue" evidence="7">
    <location>
        <position position="1"/>
    </location>
</feature>
<comment type="caution">
    <text evidence="7">The sequence shown here is derived from an EMBL/GenBank/DDBJ whole genome shotgun (WGS) entry which is preliminary data.</text>
</comment>
<feature type="domain" description="Glucose-methanol-choline oxidoreductase N-terminal" evidence="6">
    <location>
        <begin position="45"/>
        <end position="352"/>
    </location>
</feature>
<dbReference type="Pfam" id="PF00732">
    <property type="entry name" value="GMC_oxred_N"/>
    <property type="match status" value="1"/>
</dbReference>
<evidence type="ECO:0000313" key="7">
    <source>
        <dbReference type="EMBL" id="CAF4325289.1"/>
    </source>
</evidence>
<evidence type="ECO:0000256" key="4">
    <source>
        <dbReference type="ARBA" id="ARBA00022827"/>
    </source>
</evidence>
<comment type="cofactor">
    <cofactor evidence="1">
        <name>FAD</name>
        <dbReference type="ChEBI" id="CHEBI:57692"/>
    </cofactor>
</comment>
<evidence type="ECO:0000313" key="8">
    <source>
        <dbReference type="Proteomes" id="UP000682733"/>
    </source>
</evidence>
<dbReference type="AlphaFoldDB" id="A0A8S2U4L2"/>
<dbReference type="Gene3D" id="3.30.560.10">
    <property type="entry name" value="Glucose Oxidase, domain 3"/>
    <property type="match status" value="1"/>
</dbReference>
<dbReference type="InterPro" id="IPR012132">
    <property type="entry name" value="GMC_OxRdtase"/>
</dbReference>
<organism evidence="7 8">
    <name type="scientific">Didymodactylos carnosus</name>
    <dbReference type="NCBI Taxonomy" id="1234261"/>
    <lineage>
        <taxon>Eukaryota</taxon>
        <taxon>Metazoa</taxon>
        <taxon>Spiralia</taxon>
        <taxon>Gnathifera</taxon>
        <taxon>Rotifera</taxon>
        <taxon>Eurotatoria</taxon>
        <taxon>Bdelloidea</taxon>
        <taxon>Philodinida</taxon>
        <taxon>Philodinidae</taxon>
        <taxon>Didymodactylos</taxon>
    </lineage>
</organism>
<dbReference type="Proteomes" id="UP000682733">
    <property type="component" value="Unassembled WGS sequence"/>
</dbReference>
<gene>
    <name evidence="7" type="ORF">TMI583_LOCUS39787</name>
</gene>
<evidence type="ECO:0000259" key="6">
    <source>
        <dbReference type="Pfam" id="PF00732"/>
    </source>
</evidence>